<evidence type="ECO:0000313" key="1">
    <source>
        <dbReference type="EMBL" id="RCS52701.1"/>
    </source>
</evidence>
<dbReference type="Proteomes" id="UP000253562">
    <property type="component" value="Unassembled WGS sequence"/>
</dbReference>
<dbReference type="InterPro" id="IPR015315">
    <property type="entry name" value="DUF1963"/>
</dbReference>
<dbReference type="PANTHER" id="PTHR36436:SF6">
    <property type="entry name" value="SLL5081 PROTEIN"/>
    <property type="match status" value="1"/>
</dbReference>
<accession>A0A368KVE8</accession>
<dbReference type="PANTHER" id="PTHR36436">
    <property type="entry name" value="SLL5081 PROTEIN"/>
    <property type="match status" value="1"/>
</dbReference>
<dbReference type="OrthoDB" id="241317at2"/>
<dbReference type="EMBL" id="QPEX01000011">
    <property type="protein sequence ID" value="RCS52701.1"/>
    <property type="molecule type" value="Genomic_DNA"/>
</dbReference>
<comment type="caution">
    <text evidence="1">The sequence shown here is derived from an EMBL/GenBank/DDBJ whole genome shotgun (WGS) entry which is preliminary data.</text>
</comment>
<organism evidence="1 2">
    <name type="scientific">Bremerella cremea</name>
    <dbReference type="NCBI Taxonomy" id="1031537"/>
    <lineage>
        <taxon>Bacteria</taxon>
        <taxon>Pseudomonadati</taxon>
        <taxon>Planctomycetota</taxon>
        <taxon>Planctomycetia</taxon>
        <taxon>Pirellulales</taxon>
        <taxon>Pirellulaceae</taxon>
        <taxon>Bremerella</taxon>
    </lineage>
</organism>
<evidence type="ECO:0000313" key="2">
    <source>
        <dbReference type="Proteomes" id="UP000253562"/>
    </source>
</evidence>
<protein>
    <submittedName>
        <fullName evidence="1">DUF1963 domain-containing protein</fullName>
    </submittedName>
</protein>
<dbReference type="RefSeq" id="WP_114368127.1">
    <property type="nucleotide sequence ID" value="NZ_QPEX01000011.1"/>
</dbReference>
<reference evidence="1 2" key="1">
    <citation type="submission" date="2018-07" db="EMBL/GenBank/DDBJ databases">
        <title>Comparative genomes isolates from brazilian mangrove.</title>
        <authorList>
            <person name="De Araujo J.E."/>
            <person name="Taketani R.G."/>
            <person name="Silva M.C.P."/>
            <person name="Lourenco M.V."/>
            <person name="Oliveira V.M."/>
            <person name="Andreote F.D."/>
        </authorList>
    </citation>
    <scope>NUCLEOTIDE SEQUENCE [LARGE SCALE GENOMIC DNA]</scope>
    <source>
        <strain evidence="1 2">HEX PRIS-MGV</strain>
    </source>
</reference>
<proteinExistence type="predicted"/>
<name>A0A368KVE8_9BACT</name>
<dbReference type="Pfam" id="PF09234">
    <property type="entry name" value="DUF1963"/>
    <property type="match status" value="1"/>
</dbReference>
<dbReference type="InterPro" id="IPR035948">
    <property type="entry name" value="YwqG-like_sf"/>
</dbReference>
<dbReference type="Gene3D" id="2.30.320.10">
    <property type="entry name" value="YwqG-like"/>
    <property type="match status" value="1"/>
</dbReference>
<dbReference type="AlphaFoldDB" id="A0A368KVE8"/>
<sequence>MTRTDISLDRLVSKYGLERHNALIQDGVEPAVRLNVGSKAGRSLRIGTSKFGGLPHLAEGTFWPVRPNAEHPLQFLAQFHLASLPEECREAVPLPRDGWLYFWFDILADWQSNHTCLLRPESREYPFGWVTFAPEEAPLLRSEFPELREPKVPANQKLPHYQPPMFRPYSEHRVSFRRALSLDKDSLKLLLTRADEMTEEDVDSNEWSRALEMMQEMHGHRRGKRRIDHRLLGSVHEPLGTDMRVDAQRFYEQRTGKPASDDLKSWIMLAKFDSDDTIQHHEQDAGWRWGNGGSLCFWIRRTDLENTDFEKAVAVIGNTG</sequence>
<dbReference type="SUPFAM" id="SSF103032">
    <property type="entry name" value="Hypothetical protein YwqG"/>
    <property type="match status" value="1"/>
</dbReference>
<gene>
    <name evidence="1" type="ORF">DTL42_07640</name>
</gene>